<sequence>MNNSADLVDESPSALLWVNESDAYIDLVKKPDETTIYFGIFCLDKWHQQSVEKLGEVKAKLQDIINVWNRCYPWGNYAGIEIKVVAELNEAPFIFGSLCVEHHQEKEEPLVVFFLQDLSKGLDTDIFIKVCSSEGEVLLMECYDVLPSEYEYPKGNNRLWIHQGKFKFIPKDLAPHRGLRRHEALQFLTTSYYKLSEIPEVSSRLAERIGLGKSPEYHLESLVLLPLLLRNETFYRLVNENPRVISLALKNIYMNGQDPQEAATVNKFAVTKKCCSIKLLISKSQEKFLAGFLLDSGLDLESKNLPLVIGDIISTSLQELVSNNELDICQPSGETLDLLSGLKTNGFLKDGYELPEANFASAVKSDDKITDRETISRMQRLFSDIGTDLDSKKDAEGVKGDDSSEDDSENYADREALNYFKKEDIDIDEDDFFEYFLTEALKLKKDDLDDLRQEKSVFSASSPPDEEEAEMLAELEQLFGQKNGDSGEAIHQLLGSLKLDPSTGVDLGSFIDHIDSD</sequence>
<dbReference type="PANTHER" id="PTHR13060:SF0">
    <property type="entry name" value="PROTEIN ECDYSONELESS HOMOLOG"/>
    <property type="match status" value="1"/>
</dbReference>
<evidence type="ECO:0000256" key="1">
    <source>
        <dbReference type="SAM" id="MobiDB-lite"/>
    </source>
</evidence>
<name>A0A1G4JWS2_9SACH</name>
<proteinExistence type="predicted"/>
<dbReference type="OrthoDB" id="27237at2759"/>
<dbReference type="InterPro" id="IPR010770">
    <property type="entry name" value="Ecd"/>
</dbReference>
<keyword evidence="3" id="KW-1185">Reference proteome</keyword>
<accession>A0A1G4JWS2</accession>
<feature type="region of interest" description="Disordered" evidence="1">
    <location>
        <begin position="391"/>
        <end position="410"/>
    </location>
</feature>
<reference evidence="3" key="1">
    <citation type="submission" date="2016-03" db="EMBL/GenBank/DDBJ databases">
        <authorList>
            <person name="Devillers Hugo."/>
        </authorList>
    </citation>
    <scope>NUCLEOTIDE SEQUENCE [LARGE SCALE GENOMIC DNA]</scope>
</reference>
<evidence type="ECO:0000313" key="3">
    <source>
        <dbReference type="Proteomes" id="UP000191144"/>
    </source>
</evidence>
<dbReference type="Proteomes" id="UP000191144">
    <property type="component" value="Chromosome F"/>
</dbReference>
<dbReference type="Pfam" id="PF07093">
    <property type="entry name" value="SGT1"/>
    <property type="match status" value="1"/>
</dbReference>
<protein>
    <submittedName>
        <fullName evidence="2">LAME_0F12596g1_1</fullName>
    </submittedName>
</protein>
<dbReference type="PANTHER" id="PTHR13060">
    <property type="entry name" value="SGT1 PROTEIN HSGT1 SUPPRESSOR OF GCR2"/>
    <property type="match status" value="1"/>
</dbReference>
<evidence type="ECO:0000313" key="2">
    <source>
        <dbReference type="EMBL" id="SCU95561.1"/>
    </source>
</evidence>
<organism evidence="2 3">
    <name type="scientific">Lachancea meyersii CBS 8951</name>
    <dbReference type="NCBI Taxonomy" id="1266667"/>
    <lineage>
        <taxon>Eukaryota</taxon>
        <taxon>Fungi</taxon>
        <taxon>Dikarya</taxon>
        <taxon>Ascomycota</taxon>
        <taxon>Saccharomycotina</taxon>
        <taxon>Saccharomycetes</taxon>
        <taxon>Saccharomycetales</taxon>
        <taxon>Saccharomycetaceae</taxon>
        <taxon>Lachancea</taxon>
    </lineage>
</organism>
<dbReference type="EMBL" id="LT598477">
    <property type="protein sequence ID" value="SCU95561.1"/>
    <property type="molecule type" value="Genomic_DNA"/>
</dbReference>
<dbReference type="AlphaFoldDB" id="A0A1G4JWS2"/>
<feature type="compositionally biased region" description="Basic and acidic residues" evidence="1">
    <location>
        <begin position="391"/>
        <end position="402"/>
    </location>
</feature>
<dbReference type="GO" id="GO:0005634">
    <property type="term" value="C:nucleus"/>
    <property type="evidence" value="ECO:0007669"/>
    <property type="project" value="TreeGrafter"/>
</dbReference>
<gene>
    <name evidence="2" type="ORF">LAME_0F12596G</name>
</gene>